<dbReference type="GO" id="GO:0005686">
    <property type="term" value="C:U2 snRNP"/>
    <property type="evidence" value="ECO:0007669"/>
    <property type="project" value="TreeGrafter"/>
</dbReference>
<dbReference type="SUPFAM" id="SSF54928">
    <property type="entry name" value="RNA-binding domain, RBD"/>
    <property type="match status" value="2"/>
</dbReference>
<dbReference type="SMART" id="SM00360">
    <property type="entry name" value="RRM"/>
    <property type="match status" value="2"/>
</dbReference>
<evidence type="ECO:0000256" key="6">
    <source>
        <dbReference type="PROSITE-ProRule" id="PRU00176"/>
    </source>
</evidence>
<feature type="region of interest" description="Disordered" evidence="7">
    <location>
        <begin position="264"/>
        <end position="286"/>
    </location>
</feature>
<comment type="similarity">
    <text evidence="1">Belongs to the HTATSF1 family.</text>
</comment>
<dbReference type="EMBL" id="LFZO01000150">
    <property type="protein sequence ID" value="KXT12449.1"/>
    <property type="molecule type" value="Genomic_DNA"/>
</dbReference>
<dbReference type="Gene3D" id="3.30.70.330">
    <property type="match status" value="2"/>
</dbReference>
<reference evidence="9 10" key="1">
    <citation type="submission" date="2015-07" db="EMBL/GenBank/DDBJ databases">
        <title>Comparative genomics of the Sigatoka disease complex on banana suggests a link between parallel evolutionary changes in Pseudocercospora fijiensis and Pseudocercospora eumusae and increased virulence on the banana host.</title>
        <authorList>
            <person name="Chang T.-C."/>
            <person name="Salvucci A."/>
            <person name="Crous P.W."/>
            <person name="Stergiopoulos I."/>
        </authorList>
    </citation>
    <scope>NUCLEOTIDE SEQUENCE [LARGE SCALE GENOMIC DNA]</scope>
    <source>
        <strain evidence="9 10">CBS 116634</strain>
    </source>
</reference>
<dbReference type="GO" id="GO:0000398">
    <property type="term" value="P:mRNA splicing, via spliceosome"/>
    <property type="evidence" value="ECO:0007669"/>
    <property type="project" value="UniProtKB-ARBA"/>
</dbReference>
<evidence type="ECO:0000256" key="1">
    <source>
        <dbReference type="ARBA" id="ARBA00007747"/>
    </source>
</evidence>
<organism evidence="9 10">
    <name type="scientific">Pseudocercospora musae</name>
    <dbReference type="NCBI Taxonomy" id="113226"/>
    <lineage>
        <taxon>Eukaryota</taxon>
        <taxon>Fungi</taxon>
        <taxon>Dikarya</taxon>
        <taxon>Ascomycota</taxon>
        <taxon>Pezizomycotina</taxon>
        <taxon>Dothideomycetes</taxon>
        <taxon>Dothideomycetidae</taxon>
        <taxon>Mycosphaerellales</taxon>
        <taxon>Mycosphaerellaceae</taxon>
        <taxon>Pseudocercospora</taxon>
    </lineage>
</organism>
<dbReference type="AlphaFoldDB" id="A0A139ICR3"/>
<feature type="compositionally biased region" description="Basic and acidic residues" evidence="7">
    <location>
        <begin position="114"/>
        <end position="126"/>
    </location>
</feature>
<dbReference type="FunFam" id="3.30.70.330:FF:000105">
    <property type="entry name" value="HIV Tat-specific factor 1 homolog"/>
    <property type="match status" value="1"/>
</dbReference>
<dbReference type="GO" id="GO:0003723">
    <property type="term" value="F:RNA binding"/>
    <property type="evidence" value="ECO:0007669"/>
    <property type="project" value="UniProtKB-UniRule"/>
</dbReference>
<evidence type="ECO:0000259" key="8">
    <source>
        <dbReference type="PROSITE" id="PS50102"/>
    </source>
</evidence>
<feature type="compositionally biased region" description="Basic and acidic residues" evidence="7">
    <location>
        <begin position="405"/>
        <end position="435"/>
    </location>
</feature>
<dbReference type="STRING" id="113226.A0A139ICR3"/>
<sequence length="446" mass="49712">MRHHPHIADSTSTSPPFAGAVRNMAQRAPFPSNPEDFDADNRIAYSKETKSYLLEDENGEEWEWLAGPAKWSKTMDEALMKQQQEIYKVDGVDDDAPAFDPVKKRKAAQQDDVSFDRRSHSSKEHGTTNARQLDSNKKAKANNGATAATAASATATAAPSANKPRQSTAVFVSGLPLDVDTEEVREVFSKYGIIAESADDNEKRVKLYNDANGNFKGEALIIFFRPESVKQAVMLADGMLWPRDFGQPTSTISVIEADSTYKKSNDDTVAPERGTLKAKPSKAKLKRKAEEMNQRLGEWSDDDISTMPQISSRYDKVVVVKHAFRLEEFENQQPDEDVRQDIYDDMHEEGEKYGTVKHIEIFDLEEDGVVTVRFQNVEAASAFARAIDGRQFGGPTKIEASISTGDERFKKKRKTAEQKEAEEARRLEQYSKDIEGGAAANGDEKA</sequence>
<feature type="region of interest" description="Disordered" evidence="7">
    <location>
        <begin position="98"/>
        <end position="147"/>
    </location>
</feature>
<dbReference type="InterPro" id="IPR035979">
    <property type="entry name" value="RBD_domain_sf"/>
</dbReference>
<dbReference type="GO" id="GO:0005684">
    <property type="term" value="C:U2-type spliceosomal complex"/>
    <property type="evidence" value="ECO:0007669"/>
    <property type="project" value="TreeGrafter"/>
</dbReference>
<dbReference type="PANTHER" id="PTHR15608">
    <property type="entry name" value="SPLICING FACTOR U2AF-ASSOCIATED PROTEIN 2"/>
    <property type="match status" value="1"/>
</dbReference>
<feature type="domain" description="RRM" evidence="8">
    <location>
        <begin position="168"/>
        <end position="259"/>
    </location>
</feature>
<evidence type="ECO:0000313" key="9">
    <source>
        <dbReference type="EMBL" id="KXT12449.1"/>
    </source>
</evidence>
<accession>A0A139ICR3</accession>
<dbReference type="InterPro" id="IPR012677">
    <property type="entry name" value="Nucleotide-bd_a/b_plait_sf"/>
</dbReference>
<keyword evidence="10" id="KW-1185">Reference proteome</keyword>
<dbReference type="Proteomes" id="UP000073492">
    <property type="component" value="Unassembled WGS sequence"/>
</dbReference>
<keyword evidence="2" id="KW-0507">mRNA processing</keyword>
<dbReference type="InterPro" id="IPR000504">
    <property type="entry name" value="RRM_dom"/>
</dbReference>
<feature type="region of interest" description="Disordered" evidence="7">
    <location>
        <begin position="394"/>
        <end position="446"/>
    </location>
</feature>
<feature type="region of interest" description="Disordered" evidence="7">
    <location>
        <begin position="1"/>
        <end position="41"/>
    </location>
</feature>
<keyword evidence="4 6" id="KW-0694">RNA-binding</keyword>
<evidence type="ECO:0000256" key="5">
    <source>
        <dbReference type="ARBA" id="ARBA00023187"/>
    </source>
</evidence>
<dbReference type="OrthoDB" id="2363873at2759"/>
<evidence type="ECO:0000256" key="3">
    <source>
        <dbReference type="ARBA" id="ARBA00022737"/>
    </source>
</evidence>
<dbReference type="PROSITE" id="PS50102">
    <property type="entry name" value="RRM"/>
    <property type="match status" value="1"/>
</dbReference>
<evidence type="ECO:0000256" key="7">
    <source>
        <dbReference type="SAM" id="MobiDB-lite"/>
    </source>
</evidence>
<dbReference type="CDD" id="cd12285">
    <property type="entry name" value="RRM3_RBM39_like"/>
    <property type="match status" value="1"/>
</dbReference>
<comment type="caution">
    <text evidence="9">The sequence shown here is derived from an EMBL/GenBank/DDBJ whole genome shotgun (WGS) entry which is preliminary data.</text>
</comment>
<evidence type="ECO:0000256" key="2">
    <source>
        <dbReference type="ARBA" id="ARBA00022664"/>
    </source>
</evidence>
<evidence type="ECO:0000313" key="10">
    <source>
        <dbReference type="Proteomes" id="UP000073492"/>
    </source>
</evidence>
<gene>
    <name evidence="9" type="ORF">AC579_7375</name>
</gene>
<protein>
    <recommendedName>
        <fullName evidence="8">RRM domain-containing protein</fullName>
    </recommendedName>
</protein>
<name>A0A139ICR3_9PEZI</name>
<dbReference type="Pfam" id="PF00076">
    <property type="entry name" value="RRM_1"/>
    <property type="match status" value="1"/>
</dbReference>
<dbReference type="InterPro" id="IPR034393">
    <property type="entry name" value="TatSF1-like"/>
</dbReference>
<proteinExistence type="inferred from homology"/>
<evidence type="ECO:0000256" key="4">
    <source>
        <dbReference type="ARBA" id="ARBA00022884"/>
    </source>
</evidence>
<keyword evidence="5" id="KW-0508">mRNA splicing</keyword>
<keyword evidence="3" id="KW-0677">Repeat</keyword>
<dbReference type="PANTHER" id="PTHR15608:SF0">
    <property type="entry name" value="HIV TAT-SPECIFIC FACTOR 1"/>
    <property type="match status" value="1"/>
</dbReference>